<evidence type="ECO:0000256" key="39">
    <source>
        <dbReference type="PIRSR" id="PIRSR005557-2"/>
    </source>
</evidence>
<keyword evidence="9 40" id="KW-0812">Transmembrane</keyword>
<comment type="similarity">
    <text evidence="5">Belongs to the glycosyltransferase 29 family.</text>
</comment>
<evidence type="ECO:0000256" key="31">
    <source>
        <dbReference type="ARBA" id="ARBA00047509"/>
    </source>
</evidence>
<keyword evidence="10" id="KW-0735">Signal-anchor</keyword>
<dbReference type="PANTHER" id="PTHR46032">
    <property type="entry name" value="ALPHA-2,3-SIALYLTRANSFERASE ST3GAL I ISOFORM X1"/>
    <property type="match status" value="1"/>
</dbReference>
<evidence type="ECO:0000256" key="12">
    <source>
        <dbReference type="ARBA" id="ARBA00023034"/>
    </source>
</evidence>
<dbReference type="GO" id="GO:0006629">
    <property type="term" value="P:lipid metabolic process"/>
    <property type="evidence" value="ECO:0007669"/>
    <property type="project" value="UniProtKB-KW"/>
</dbReference>
<reference evidence="41" key="1">
    <citation type="submission" date="2025-08" db="UniProtKB">
        <authorList>
            <consortium name="Ensembl"/>
        </authorList>
    </citation>
    <scope>IDENTIFICATION</scope>
</reference>
<evidence type="ECO:0000256" key="3">
    <source>
        <dbReference type="ARBA" id="ARBA00004922"/>
    </source>
</evidence>
<dbReference type="InParanoid" id="A0A3Q3EC86"/>
<evidence type="ECO:0000256" key="20">
    <source>
        <dbReference type="ARBA" id="ARBA00040101"/>
    </source>
</evidence>
<evidence type="ECO:0000256" key="30">
    <source>
        <dbReference type="ARBA" id="ARBA00043816"/>
    </source>
</evidence>
<evidence type="ECO:0000256" key="15">
    <source>
        <dbReference type="ARBA" id="ARBA00023157"/>
    </source>
</evidence>
<evidence type="ECO:0000256" key="1">
    <source>
        <dbReference type="ARBA" id="ARBA00004447"/>
    </source>
</evidence>
<evidence type="ECO:0000256" key="36">
    <source>
        <dbReference type="ARBA" id="ARBA00081332"/>
    </source>
</evidence>
<evidence type="ECO:0000256" key="13">
    <source>
        <dbReference type="ARBA" id="ARBA00023098"/>
    </source>
</evidence>
<comment type="subunit">
    <text evidence="33">Homodimer; disulfide-linked. Homodimer formation occurs in the endoplasmic reticulum.</text>
</comment>
<dbReference type="InterPro" id="IPR038578">
    <property type="entry name" value="GT29-like_sf"/>
</dbReference>
<reference evidence="41" key="2">
    <citation type="submission" date="2025-09" db="UniProtKB">
        <authorList>
            <consortium name="Ensembl"/>
        </authorList>
    </citation>
    <scope>IDENTIFICATION</scope>
</reference>
<evidence type="ECO:0000256" key="28">
    <source>
        <dbReference type="ARBA" id="ARBA00043673"/>
    </source>
</evidence>
<evidence type="ECO:0000256" key="22">
    <source>
        <dbReference type="ARBA" id="ARBA00041997"/>
    </source>
</evidence>
<dbReference type="Gene3D" id="3.90.1480.20">
    <property type="entry name" value="Glycosyl transferase family 29"/>
    <property type="match status" value="1"/>
</dbReference>
<evidence type="ECO:0000256" key="26">
    <source>
        <dbReference type="ARBA" id="ARBA00042990"/>
    </source>
</evidence>
<feature type="binding site" evidence="38">
    <location>
        <position position="308"/>
    </location>
    <ligand>
        <name>substrate</name>
    </ligand>
</feature>
<sequence>MRLEEFPSPGNKKDKMISRVKALFLLAFLTGIFVFMRGFMMQQPQLQDASPSVESCHCEKCFPEDDQWFVKRFDKSVEPFLSTKYNLPVDAFNWWRGLQYEKRNYDVYNKTVERLFQIFPPSPDVLKPSREHCRRCAVVGNSGNLKGSRYGQLINAHEIIIRMNTGKTEGYEADVGSRTTHRIMYPESAIDLDNSTHLVLFPFKIQDIEWLNKAFTTGFHGSSYVPVRAKIKANKDLVMVVNPAFMKYVHQTWLDKKGRYSSTGFMALVLALHICDEVDVFGFGADKDGNWSHYWEQLKNKRLRTGVHPGSQEYEAILRLAKLLIIKFYRGW</sequence>
<keyword evidence="8" id="KW-0808">Transferase</keyword>
<evidence type="ECO:0000256" key="2">
    <source>
        <dbReference type="ARBA" id="ARBA00004613"/>
    </source>
</evidence>
<evidence type="ECO:0000256" key="7">
    <source>
        <dbReference type="ARBA" id="ARBA00022676"/>
    </source>
</evidence>
<feature type="binding site" evidence="38">
    <location>
        <position position="99"/>
    </location>
    <ligand>
        <name>substrate</name>
    </ligand>
</feature>
<dbReference type="Proteomes" id="UP000261660">
    <property type="component" value="Unplaced"/>
</dbReference>
<evidence type="ECO:0000256" key="8">
    <source>
        <dbReference type="ARBA" id="ARBA00022679"/>
    </source>
</evidence>
<accession>A0A3Q3EC86</accession>
<evidence type="ECO:0000256" key="6">
    <source>
        <dbReference type="ARBA" id="ARBA00022525"/>
    </source>
</evidence>
<dbReference type="EC" id="2.4.3.2" evidence="18"/>
<dbReference type="STRING" id="56723.ENSLBEP00000005060"/>
<evidence type="ECO:0000256" key="25">
    <source>
        <dbReference type="ARBA" id="ARBA00042682"/>
    </source>
</evidence>
<comment type="pathway">
    <text evidence="3">Protein modification; protein glycosylation.</text>
</comment>
<evidence type="ECO:0000256" key="24">
    <source>
        <dbReference type="ARBA" id="ARBA00042448"/>
    </source>
</evidence>
<evidence type="ECO:0000256" key="14">
    <source>
        <dbReference type="ARBA" id="ARBA00023136"/>
    </source>
</evidence>
<evidence type="ECO:0000256" key="29">
    <source>
        <dbReference type="ARBA" id="ARBA00043773"/>
    </source>
</evidence>
<keyword evidence="6" id="KW-0964">Secreted</keyword>
<comment type="catalytic activity">
    <reaction evidence="17">
        <text>a beta-D-galactosyl-(1-&gt;3)-N-acetyl-alpha-D-galactosaminyl derivative + CMP-N-acetyl-beta-neuraminate = an N-acetyl-alpha-neuraminyl-(2-&gt;3)-beta-D-galactosyl-(1-&gt;3)-N-acetyl-alpha-D-galactosaminyl derivative + CMP + H(+)</text>
        <dbReference type="Rhea" id="RHEA:21616"/>
        <dbReference type="ChEBI" id="CHEBI:15378"/>
        <dbReference type="ChEBI" id="CHEBI:57812"/>
        <dbReference type="ChEBI" id="CHEBI:60377"/>
        <dbReference type="ChEBI" id="CHEBI:133470"/>
        <dbReference type="ChEBI" id="CHEBI:139596"/>
        <dbReference type="EC" id="2.4.3.4"/>
    </reaction>
    <physiologicalReaction direction="left-to-right" evidence="17">
        <dbReference type="Rhea" id="RHEA:21617"/>
    </physiologicalReaction>
</comment>
<keyword evidence="14 40" id="KW-0472">Membrane</keyword>
<evidence type="ECO:0000256" key="34">
    <source>
        <dbReference type="ARBA" id="ARBA00072809"/>
    </source>
</evidence>
<dbReference type="GO" id="GO:0047288">
    <property type="term" value="F:beta-D-galactosyl-(1-&gt;3)-N-acetyl-beta-D-galactosaminide alpha-2,3- sialyltransferase"/>
    <property type="evidence" value="ECO:0007669"/>
    <property type="project" value="UniProtKB-EC"/>
</dbReference>
<evidence type="ECO:0000256" key="35">
    <source>
        <dbReference type="ARBA" id="ARBA00081228"/>
    </source>
</evidence>
<dbReference type="GO" id="GO:0003836">
    <property type="term" value="F:beta-galactoside (CMP) alpha-2,3-sialyltransferase activity"/>
    <property type="evidence" value="ECO:0007669"/>
    <property type="project" value="UniProtKB-EC"/>
</dbReference>
<evidence type="ECO:0000256" key="11">
    <source>
        <dbReference type="ARBA" id="ARBA00022989"/>
    </source>
</evidence>
<dbReference type="GO" id="GO:0097503">
    <property type="term" value="P:sialylation"/>
    <property type="evidence" value="ECO:0007669"/>
    <property type="project" value="TreeGrafter"/>
</dbReference>
<evidence type="ECO:0000256" key="27">
    <source>
        <dbReference type="ARBA" id="ARBA00042991"/>
    </source>
</evidence>
<dbReference type="OrthoDB" id="10264956at2759"/>
<keyword evidence="13" id="KW-0443">Lipid metabolism</keyword>
<feature type="transmembrane region" description="Helical" evidence="40">
    <location>
        <begin position="20"/>
        <end position="40"/>
    </location>
</feature>
<name>A0A3Q3EC86_9LABR</name>
<comment type="catalytic activity">
    <reaction evidence="30">
        <text>a ganglioside GA1 + CMP-N-acetyl-beta-neuraminate = a ganglioside GM1b + CMP + H(+)</text>
        <dbReference type="Rhea" id="RHEA:48244"/>
        <dbReference type="ChEBI" id="CHEBI:15378"/>
        <dbReference type="ChEBI" id="CHEBI:57812"/>
        <dbReference type="ChEBI" id="CHEBI:60377"/>
        <dbReference type="ChEBI" id="CHEBI:88069"/>
        <dbReference type="ChEBI" id="CHEBI:90151"/>
    </reaction>
    <physiologicalReaction direction="left-to-right" evidence="30">
        <dbReference type="Rhea" id="RHEA:48245"/>
    </physiologicalReaction>
</comment>
<evidence type="ECO:0000256" key="4">
    <source>
        <dbReference type="ARBA" id="ARBA00004934"/>
    </source>
</evidence>
<keyword evidence="16" id="KW-0325">Glycoprotein</keyword>
<dbReference type="Pfam" id="PF00777">
    <property type="entry name" value="Glyco_transf_29"/>
    <property type="match status" value="1"/>
</dbReference>
<comment type="catalytic activity">
    <reaction evidence="31">
        <text>ganglioside GM1 (d18:1(4E)/18:0) + CMP-N-acetyl-beta-neuraminate = ganglioside GD1a (18:1(4E)/18:0) + CMP + H(+)</text>
        <dbReference type="Rhea" id="RHEA:48248"/>
        <dbReference type="ChEBI" id="CHEBI:15378"/>
        <dbReference type="ChEBI" id="CHEBI:57812"/>
        <dbReference type="ChEBI" id="CHEBI:60377"/>
        <dbReference type="ChEBI" id="CHEBI:73110"/>
        <dbReference type="ChEBI" id="CHEBI:90153"/>
    </reaction>
    <physiologicalReaction direction="left-to-right" evidence="31">
        <dbReference type="Rhea" id="RHEA:48249"/>
    </physiologicalReaction>
</comment>
<comment type="catalytic activity">
    <reaction evidence="29">
        <text>a ganglioside GM1 (d18:1(4E)) + CMP-N-acetyl-beta-neuraminate = a ganglioside GD1a (d18:1(4E)) + CMP + H(+)</text>
        <dbReference type="Rhea" id="RHEA:18021"/>
        <dbReference type="ChEBI" id="CHEBI:15378"/>
        <dbReference type="ChEBI" id="CHEBI:57812"/>
        <dbReference type="ChEBI" id="CHEBI:60377"/>
        <dbReference type="ChEBI" id="CHEBI:77709"/>
        <dbReference type="ChEBI" id="CHEBI:78445"/>
        <dbReference type="EC" id="2.4.3.2"/>
    </reaction>
    <physiologicalReaction direction="left-to-right" evidence="29">
        <dbReference type="Rhea" id="RHEA:18022"/>
    </physiologicalReaction>
</comment>
<evidence type="ECO:0000256" key="17">
    <source>
        <dbReference type="ARBA" id="ARBA00036292"/>
    </source>
</evidence>
<evidence type="ECO:0000256" key="9">
    <source>
        <dbReference type="ARBA" id="ARBA00022692"/>
    </source>
</evidence>
<feature type="binding site" evidence="38">
    <location>
        <position position="260"/>
    </location>
    <ligand>
        <name>substrate</name>
    </ligand>
</feature>
<evidence type="ECO:0000256" key="18">
    <source>
        <dbReference type="ARBA" id="ARBA00039106"/>
    </source>
</evidence>
<evidence type="ECO:0000256" key="19">
    <source>
        <dbReference type="ARBA" id="ARBA00039107"/>
    </source>
</evidence>
<evidence type="ECO:0000256" key="16">
    <source>
        <dbReference type="ARBA" id="ARBA00023180"/>
    </source>
</evidence>
<dbReference type="GO" id="GO:0005576">
    <property type="term" value="C:extracellular region"/>
    <property type="evidence" value="ECO:0007669"/>
    <property type="project" value="UniProtKB-SubCell"/>
</dbReference>
<feature type="binding site" evidence="38">
    <location>
        <position position="293"/>
    </location>
    <ligand>
        <name>substrate</name>
    </ligand>
</feature>
<dbReference type="PIRSF" id="PIRSF005557">
    <property type="entry name" value="Sialyl_trans"/>
    <property type="match status" value="1"/>
</dbReference>
<dbReference type="FunFam" id="3.90.1480.20:FF:000002">
    <property type="entry name" value="CMP-N-acetylneuraminate-beta-galactosamide- alpha-2,3-sialyltransferase 2"/>
    <property type="match status" value="1"/>
</dbReference>
<dbReference type="InterPro" id="IPR051757">
    <property type="entry name" value="Beta-gal_alpha2-3_sialyltrans"/>
</dbReference>
<evidence type="ECO:0000256" key="33">
    <source>
        <dbReference type="ARBA" id="ARBA00062545"/>
    </source>
</evidence>
<keyword evidence="12" id="KW-0333">Golgi apparatus</keyword>
<evidence type="ECO:0000313" key="41">
    <source>
        <dbReference type="Ensembl" id="ENSLBEP00000005060.1"/>
    </source>
</evidence>
<evidence type="ECO:0000256" key="32">
    <source>
        <dbReference type="ARBA" id="ARBA00052027"/>
    </source>
</evidence>
<keyword evidence="11 40" id="KW-1133">Transmembrane helix</keyword>
<dbReference type="CDD" id="cd23966">
    <property type="entry name" value="GT29_ST3GAL1_2"/>
    <property type="match status" value="1"/>
</dbReference>
<dbReference type="InterPro" id="IPR012163">
    <property type="entry name" value="Sialyl_trans"/>
</dbReference>
<evidence type="ECO:0000256" key="40">
    <source>
        <dbReference type="SAM" id="Phobius"/>
    </source>
</evidence>
<dbReference type="Ensembl" id="ENSLBET00000005330.1">
    <property type="protein sequence ID" value="ENSLBEP00000005060.1"/>
    <property type="gene ID" value="ENSLBEG00000003909.1"/>
</dbReference>
<evidence type="ECO:0000256" key="23">
    <source>
        <dbReference type="ARBA" id="ARBA00042022"/>
    </source>
</evidence>
<dbReference type="PANTHER" id="PTHR46032:SF6">
    <property type="entry name" value="CMP-N-ACETYLNEURAMINATE-BETA-GALACTOSAMIDE-ALPHA-2,3-SIALYLTRANSFERASE 1"/>
    <property type="match status" value="1"/>
</dbReference>
<dbReference type="GeneTree" id="ENSGT00940000154725"/>
<evidence type="ECO:0000256" key="38">
    <source>
        <dbReference type="PIRSR" id="PIRSR005557-1"/>
    </source>
</evidence>
<evidence type="ECO:0000256" key="10">
    <source>
        <dbReference type="ARBA" id="ARBA00022968"/>
    </source>
</evidence>
<dbReference type="AlphaFoldDB" id="A0A3Q3EC86"/>
<proteinExistence type="inferred from homology"/>
<protein>
    <recommendedName>
        <fullName evidence="20">CMP-N-acetylneuraminate-beta-galactosamide-alpha-2,3-sialyltransferase 1</fullName>
        <ecNumber evidence="18">2.4.3.2</ecNumber>
        <ecNumber evidence="19">2.4.3.4</ecNumber>
    </recommendedName>
    <alternativeName>
        <fullName evidence="34">CMP-N-acetylneuraminate-beta-galactosamide-alpha-2,3-sialyltransferase 2</fullName>
    </alternativeName>
    <alternativeName>
        <fullName evidence="27">Gal-NAc6S</fullName>
    </alternativeName>
    <alternativeName>
        <fullName evidence="24">Gal-beta-1,3-GalNAc-alpha-2,3-sialyltransferase</fullName>
    </alternativeName>
    <alternativeName>
        <fullName evidence="26">Monosialoganglioside sialyltransferase</fullName>
    </alternativeName>
    <alternativeName>
        <fullName evidence="22">ST3Gal I</fullName>
    </alternativeName>
    <alternativeName>
        <fullName evidence="35">ST3Gal II</fullName>
    </alternativeName>
    <alternativeName>
        <fullName evidence="23">ST3GalA.1</fullName>
    </alternativeName>
    <alternativeName>
        <fullName evidence="36">ST3GalA.2</fullName>
    </alternativeName>
    <alternativeName>
        <fullName evidence="21">ST3O</fullName>
    </alternativeName>
    <alternativeName>
        <fullName evidence="25">Sialyltransferase 4A</fullName>
    </alternativeName>
    <alternativeName>
        <fullName evidence="37">Sialyltransferase 4B</fullName>
    </alternativeName>
</protein>
<evidence type="ECO:0000313" key="42">
    <source>
        <dbReference type="Proteomes" id="UP000261660"/>
    </source>
</evidence>
<organism evidence="41 42">
    <name type="scientific">Labrus bergylta</name>
    <name type="common">ballan wrasse</name>
    <dbReference type="NCBI Taxonomy" id="56723"/>
    <lineage>
        <taxon>Eukaryota</taxon>
        <taxon>Metazoa</taxon>
        <taxon>Chordata</taxon>
        <taxon>Craniata</taxon>
        <taxon>Vertebrata</taxon>
        <taxon>Euteleostomi</taxon>
        <taxon>Actinopterygii</taxon>
        <taxon>Neopterygii</taxon>
        <taxon>Teleostei</taxon>
        <taxon>Neoteleostei</taxon>
        <taxon>Acanthomorphata</taxon>
        <taxon>Eupercaria</taxon>
        <taxon>Labriformes</taxon>
        <taxon>Labridae</taxon>
        <taxon>Labrus</taxon>
    </lineage>
</organism>
<evidence type="ECO:0000256" key="5">
    <source>
        <dbReference type="ARBA" id="ARBA00006003"/>
    </source>
</evidence>
<dbReference type="EC" id="2.4.3.4" evidence="19"/>
<evidence type="ECO:0000256" key="21">
    <source>
        <dbReference type="ARBA" id="ARBA00041507"/>
    </source>
</evidence>
<feature type="binding site" evidence="38">
    <location>
        <position position="284"/>
    </location>
    <ligand>
        <name>substrate</name>
    </ligand>
</feature>
<evidence type="ECO:0000256" key="37">
    <source>
        <dbReference type="ARBA" id="ARBA00082805"/>
    </source>
</evidence>
<comment type="pathway">
    <text evidence="4">Glycolipid biosynthesis.</text>
</comment>
<keyword evidence="7" id="KW-0328">Glycosyltransferase</keyword>
<comment type="catalytic activity">
    <reaction evidence="32">
        <text>a globoside GalGb4Cer + CMP-N-acetyl-beta-neuraminate = a globoside MSGG + CMP + H(+)</text>
        <dbReference type="Rhea" id="RHEA:65372"/>
        <dbReference type="ChEBI" id="CHEBI:15378"/>
        <dbReference type="ChEBI" id="CHEBI:57812"/>
        <dbReference type="ChEBI" id="CHEBI:60377"/>
        <dbReference type="ChEBI" id="CHEBI:140623"/>
        <dbReference type="ChEBI" id="CHEBI:140691"/>
    </reaction>
    <physiologicalReaction direction="left-to-right" evidence="32">
        <dbReference type="Rhea" id="RHEA:65373"/>
    </physiologicalReaction>
</comment>
<comment type="subcellular location">
    <subcellularLocation>
        <location evidence="1">Golgi apparatus</location>
        <location evidence="1">Golgi stack membrane</location>
        <topology evidence="1">Single-pass type II membrane protein</topology>
    </subcellularLocation>
    <subcellularLocation>
        <location evidence="2">Secreted</location>
    </subcellularLocation>
</comment>
<keyword evidence="42" id="KW-1185">Reference proteome</keyword>
<feature type="binding site" evidence="38">
    <location>
        <position position="264"/>
    </location>
    <ligand>
        <name>substrate</name>
    </ligand>
</feature>
<dbReference type="InterPro" id="IPR001675">
    <property type="entry name" value="Glyco_trans_29"/>
</dbReference>
<dbReference type="GO" id="GO:0032580">
    <property type="term" value="C:Golgi cisterna membrane"/>
    <property type="evidence" value="ECO:0007669"/>
    <property type="project" value="UniProtKB-SubCell"/>
</dbReference>
<feature type="binding site" evidence="38">
    <location>
        <position position="141"/>
    </location>
    <ligand>
        <name>substrate</name>
    </ligand>
</feature>
<comment type="catalytic activity">
    <reaction evidence="28">
        <text>a ganglioside GA1 (d18:1(4E)) + CMP-N-acetyl-beta-neuraminate = a ganglioside GM1b (d18:1(4E)) + CMP + H(+)</text>
        <dbReference type="Rhea" id="RHEA:47560"/>
        <dbReference type="ChEBI" id="CHEBI:15378"/>
        <dbReference type="ChEBI" id="CHEBI:27938"/>
        <dbReference type="ChEBI" id="CHEBI:57812"/>
        <dbReference type="ChEBI" id="CHEBI:60377"/>
        <dbReference type="ChEBI" id="CHEBI:78568"/>
    </reaction>
    <physiologicalReaction direction="left-to-right" evidence="28">
        <dbReference type="Rhea" id="RHEA:47561"/>
    </physiologicalReaction>
</comment>
<feature type="disulfide bond" evidence="39">
    <location>
        <begin position="136"/>
        <end position="275"/>
    </location>
</feature>
<feature type="binding site" evidence="38">
    <location>
        <position position="164"/>
    </location>
    <ligand>
        <name>substrate</name>
    </ligand>
</feature>
<keyword evidence="15" id="KW-1015">Disulfide bond</keyword>
<feature type="binding site" evidence="38">
    <location>
        <position position="224"/>
    </location>
    <ligand>
        <name>substrate</name>
    </ligand>
</feature>